<evidence type="ECO:0000256" key="1">
    <source>
        <dbReference type="SAM" id="Phobius"/>
    </source>
</evidence>
<reference evidence="3" key="3">
    <citation type="submission" date="2023-08" db="EMBL/GenBank/DDBJ databases">
        <title>Complete genome sequence of Xanthomonas indica.</title>
        <authorList>
            <person name="Patil P.B."/>
            <person name="Rana R."/>
        </authorList>
    </citation>
    <scope>NUCLEOTIDE SEQUENCE</scope>
    <source>
        <strain evidence="3">PPL560</strain>
    </source>
</reference>
<dbReference type="AlphaFoldDB" id="A0AAU8I591"/>
<gene>
    <name evidence="2" type="ORF">L3V74_16785</name>
    <name evidence="3" type="ORF">Q7W82_19265</name>
</gene>
<proteinExistence type="predicted"/>
<accession>A0AAU8I591</accession>
<name>A0AAU8I591_9XANT</name>
<dbReference type="RefSeq" id="WP_242160926.1">
    <property type="nucleotide sequence ID" value="NZ_CP131914.1"/>
</dbReference>
<dbReference type="Proteomes" id="UP001430647">
    <property type="component" value="Unassembled WGS sequence"/>
</dbReference>
<dbReference type="EMBL" id="JAKJPQ010000015">
    <property type="protein sequence ID" value="MCI2263191.1"/>
    <property type="molecule type" value="Genomic_DNA"/>
</dbReference>
<reference evidence="2" key="2">
    <citation type="submission" date="2022-01" db="EMBL/GenBank/DDBJ databases">
        <authorList>
            <person name="Rana R."/>
            <person name="Patil P.B."/>
        </authorList>
    </citation>
    <scope>NUCLEOTIDE SEQUENCE</scope>
    <source>
        <strain evidence="2">PPL560</strain>
    </source>
</reference>
<reference evidence="2 4" key="1">
    <citation type="journal article" date="2022" name="Curr. Microbiol.">
        <title>Xanthomonas indica sp. nov., a Novel Member of Non-Pathogenic Xanthomonas Community from Healthy Rice Seeds.</title>
        <authorList>
            <person name="Rana R."/>
            <person name="Madhavan V.N."/>
            <person name="Saroha T."/>
            <person name="Bansal K."/>
            <person name="Kaur A."/>
            <person name="Sonti R.V."/>
            <person name="Patel H.K."/>
            <person name="Patil P.B."/>
        </authorList>
    </citation>
    <scope>NUCLEOTIDE SEQUENCE [LARGE SCALE GENOMIC DNA]</scope>
    <source>
        <strain evidence="2 4">PPL560</strain>
    </source>
</reference>
<keyword evidence="1" id="KW-0812">Transmembrane</keyword>
<dbReference type="EMBL" id="CP131914">
    <property type="protein sequence ID" value="XCI80364.1"/>
    <property type="molecule type" value="Genomic_DNA"/>
</dbReference>
<evidence type="ECO:0000313" key="2">
    <source>
        <dbReference type="EMBL" id="MCI2263191.1"/>
    </source>
</evidence>
<organism evidence="3">
    <name type="scientific">Xanthomonas indica</name>
    <dbReference type="NCBI Taxonomy" id="2912242"/>
    <lineage>
        <taxon>Bacteria</taxon>
        <taxon>Pseudomonadati</taxon>
        <taxon>Pseudomonadota</taxon>
        <taxon>Gammaproteobacteria</taxon>
        <taxon>Lysobacterales</taxon>
        <taxon>Lysobacteraceae</taxon>
        <taxon>Xanthomonas</taxon>
    </lineage>
</organism>
<evidence type="ECO:0000313" key="3">
    <source>
        <dbReference type="EMBL" id="XCI80364.1"/>
    </source>
</evidence>
<keyword evidence="4" id="KW-1185">Reference proteome</keyword>
<feature type="transmembrane region" description="Helical" evidence="1">
    <location>
        <begin position="174"/>
        <end position="202"/>
    </location>
</feature>
<keyword evidence="1" id="KW-0472">Membrane</keyword>
<feature type="transmembrane region" description="Helical" evidence="1">
    <location>
        <begin position="127"/>
        <end position="154"/>
    </location>
</feature>
<feature type="transmembrane region" description="Helical" evidence="1">
    <location>
        <begin position="46"/>
        <end position="73"/>
    </location>
</feature>
<sequence length="226" mass="24686">MYFVGIRQSDVAAGDWRGERPGVTIVDSASGACMHQAPPRSSFVTILAWIFIALSGFGTVVGVMQVFVLFAVFDHVQFADLIRRLPPGMPPTTAFIFSNFRWLFLGTVLFSVWTLASSIGLLRRLNWARWCFIGAMVLVIAWNLGGAVVQVQMIGFMQKQLAVAQMHGAPDMQAMMWAMAAIGVVFAAVFVALHGWIIARLLSRPVAAEFRRSLPTVGGSGAPARR</sequence>
<keyword evidence="1" id="KW-1133">Transmembrane helix</keyword>
<dbReference type="KEGG" id="xin:Q7W82_19265"/>
<evidence type="ECO:0000313" key="4">
    <source>
        <dbReference type="Proteomes" id="UP001430647"/>
    </source>
</evidence>
<protein>
    <submittedName>
        <fullName evidence="3">Uncharacterized protein</fullName>
    </submittedName>
</protein>
<feature type="transmembrane region" description="Helical" evidence="1">
    <location>
        <begin position="93"/>
        <end position="115"/>
    </location>
</feature>